<dbReference type="PANTHER" id="PTHR10629:SF50">
    <property type="entry name" value="DNA (CYTOSINE-5)-METHYLTRANSFERASE CMT3"/>
    <property type="match status" value="1"/>
</dbReference>
<name>A0A9J5Z275_SOLCO</name>
<evidence type="ECO:0000256" key="1">
    <source>
        <dbReference type="SAM" id="MobiDB-lite"/>
    </source>
</evidence>
<gene>
    <name evidence="2" type="ORF">H5410_027556</name>
</gene>
<dbReference type="InterPro" id="IPR050390">
    <property type="entry name" value="C5-Methyltransferase"/>
</dbReference>
<dbReference type="OrthoDB" id="1746032at2759"/>
<dbReference type="GO" id="GO:0003886">
    <property type="term" value="F:DNA (cytosine-5-)-methyltransferase activity"/>
    <property type="evidence" value="ECO:0007669"/>
    <property type="project" value="TreeGrafter"/>
</dbReference>
<proteinExistence type="predicted"/>
<dbReference type="EMBL" id="JACXVP010000005">
    <property type="protein sequence ID" value="KAG5606064.1"/>
    <property type="molecule type" value="Genomic_DNA"/>
</dbReference>
<keyword evidence="3" id="KW-1185">Reference proteome</keyword>
<dbReference type="GO" id="GO:0003677">
    <property type="term" value="F:DNA binding"/>
    <property type="evidence" value="ECO:0007669"/>
    <property type="project" value="TreeGrafter"/>
</dbReference>
<comment type="caution">
    <text evidence="2">The sequence shown here is derived from an EMBL/GenBank/DDBJ whole genome shotgun (WGS) entry which is preliminary data.</text>
</comment>
<protein>
    <submittedName>
        <fullName evidence="2">Uncharacterized protein</fullName>
    </submittedName>
</protein>
<dbReference type="InterPro" id="IPR029063">
    <property type="entry name" value="SAM-dependent_MTases_sf"/>
</dbReference>
<sequence length="101" mass="11132">MSTGLCMGANVCSVKLVIKWIVDLNQYACDSLKVNHVKSDVRNESVENFLLLLKEWEHLCASCSLLKSNTLAHLLMKVGDDDVKGDDDGADDDRGSCDNDE</sequence>
<evidence type="ECO:0000313" key="2">
    <source>
        <dbReference type="EMBL" id="KAG5606064.1"/>
    </source>
</evidence>
<evidence type="ECO:0000313" key="3">
    <source>
        <dbReference type="Proteomes" id="UP000824120"/>
    </source>
</evidence>
<dbReference type="GO" id="GO:0044027">
    <property type="term" value="P:negative regulation of gene expression via chromosomal CpG island methylation"/>
    <property type="evidence" value="ECO:0007669"/>
    <property type="project" value="TreeGrafter"/>
</dbReference>
<feature type="region of interest" description="Disordered" evidence="1">
    <location>
        <begin position="80"/>
        <end position="101"/>
    </location>
</feature>
<dbReference type="PANTHER" id="PTHR10629">
    <property type="entry name" value="CYTOSINE-SPECIFIC METHYLTRANSFERASE"/>
    <property type="match status" value="1"/>
</dbReference>
<accession>A0A9J5Z275</accession>
<reference evidence="2 3" key="1">
    <citation type="submission" date="2020-09" db="EMBL/GenBank/DDBJ databases">
        <title>De no assembly of potato wild relative species, Solanum commersonii.</title>
        <authorList>
            <person name="Cho K."/>
        </authorList>
    </citation>
    <scope>NUCLEOTIDE SEQUENCE [LARGE SCALE GENOMIC DNA]</scope>
    <source>
        <strain evidence="2">LZ3.2</strain>
        <tissue evidence="2">Leaf</tissue>
    </source>
</reference>
<dbReference type="AlphaFoldDB" id="A0A9J5Z275"/>
<dbReference type="GO" id="GO:0005634">
    <property type="term" value="C:nucleus"/>
    <property type="evidence" value="ECO:0007669"/>
    <property type="project" value="TreeGrafter"/>
</dbReference>
<feature type="compositionally biased region" description="Basic and acidic residues" evidence="1">
    <location>
        <begin position="92"/>
        <end position="101"/>
    </location>
</feature>
<dbReference type="Proteomes" id="UP000824120">
    <property type="component" value="Chromosome 5"/>
</dbReference>
<organism evidence="2 3">
    <name type="scientific">Solanum commersonii</name>
    <name type="common">Commerson's wild potato</name>
    <name type="synonym">Commerson's nightshade</name>
    <dbReference type="NCBI Taxonomy" id="4109"/>
    <lineage>
        <taxon>Eukaryota</taxon>
        <taxon>Viridiplantae</taxon>
        <taxon>Streptophyta</taxon>
        <taxon>Embryophyta</taxon>
        <taxon>Tracheophyta</taxon>
        <taxon>Spermatophyta</taxon>
        <taxon>Magnoliopsida</taxon>
        <taxon>eudicotyledons</taxon>
        <taxon>Gunneridae</taxon>
        <taxon>Pentapetalae</taxon>
        <taxon>asterids</taxon>
        <taxon>lamiids</taxon>
        <taxon>Solanales</taxon>
        <taxon>Solanaceae</taxon>
        <taxon>Solanoideae</taxon>
        <taxon>Solaneae</taxon>
        <taxon>Solanum</taxon>
    </lineage>
</organism>
<dbReference type="Gene3D" id="3.40.50.150">
    <property type="entry name" value="Vaccinia Virus protein VP39"/>
    <property type="match status" value="1"/>
</dbReference>